<gene>
    <name evidence="7" type="ORF">GCM10009559_13280</name>
</gene>
<dbReference type="SUPFAM" id="SSF53850">
    <property type="entry name" value="Periplasmic binding protein-like II"/>
    <property type="match status" value="1"/>
</dbReference>
<dbReference type="PIRSF" id="PIRSF002741">
    <property type="entry name" value="MppA"/>
    <property type="match status" value="1"/>
</dbReference>
<dbReference type="Proteomes" id="UP001499967">
    <property type="component" value="Unassembled WGS sequence"/>
</dbReference>
<keyword evidence="8" id="KW-1185">Reference proteome</keyword>
<dbReference type="Gene3D" id="3.40.190.10">
    <property type="entry name" value="Periplasmic binding protein-like II"/>
    <property type="match status" value="1"/>
</dbReference>
<accession>A0ABP3ZYC6</accession>
<proteinExistence type="inferred from homology"/>
<protein>
    <submittedName>
        <fullName evidence="7">ABC transporter substrate-binding protein</fullName>
    </submittedName>
</protein>
<evidence type="ECO:0000256" key="1">
    <source>
        <dbReference type="ARBA" id="ARBA00004196"/>
    </source>
</evidence>
<feature type="chain" id="PRO_5045902369" evidence="5">
    <location>
        <begin position="24"/>
        <end position="510"/>
    </location>
</feature>
<evidence type="ECO:0000259" key="6">
    <source>
        <dbReference type="Pfam" id="PF00496"/>
    </source>
</evidence>
<evidence type="ECO:0000256" key="2">
    <source>
        <dbReference type="ARBA" id="ARBA00005695"/>
    </source>
</evidence>
<keyword evidence="4 5" id="KW-0732">Signal</keyword>
<dbReference type="InterPro" id="IPR030678">
    <property type="entry name" value="Peptide/Ni-bd"/>
</dbReference>
<dbReference type="Gene3D" id="3.10.105.10">
    <property type="entry name" value="Dipeptide-binding Protein, Domain 3"/>
    <property type="match status" value="1"/>
</dbReference>
<dbReference type="PANTHER" id="PTHR30290:SF10">
    <property type="entry name" value="PERIPLASMIC OLIGOPEPTIDE-BINDING PROTEIN-RELATED"/>
    <property type="match status" value="1"/>
</dbReference>
<comment type="similarity">
    <text evidence="2">Belongs to the bacterial solute-binding protein 5 family.</text>
</comment>
<feature type="domain" description="Solute-binding protein family 5" evidence="6">
    <location>
        <begin position="81"/>
        <end position="426"/>
    </location>
</feature>
<evidence type="ECO:0000313" key="7">
    <source>
        <dbReference type="EMBL" id="GAA0927459.1"/>
    </source>
</evidence>
<dbReference type="Pfam" id="PF00496">
    <property type="entry name" value="SBP_bac_5"/>
    <property type="match status" value="1"/>
</dbReference>
<name>A0ABP3ZYC6_9PSEU</name>
<dbReference type="InterPro" id="IPR000914">
    <property type="entry name" value="SBP_5_dom"/>
</dbReference>
<evidence type="ECO:0000256" key="5">
    <source>
        <dbReference type="SAM" id="SignalP"/>
    </source>
</evidence>
<organism evidence="7 8">
    <name type="scientific">Pseudonocardia zijingensis</name>
    <dbReference type="NCBI Taxonomy" id="153376"/>
    <lineage>
        <taxon>Bacteria</taxon>
        <taxon>Bacillati</taxon>
        <taxon>Actinomycetota</taxon>
        <taxon>Actinomycetes</taxon>
        <taxon>Pseudonocardiales</taxon>
        <taxon>Pseudonocardiaceae</taxon>
        <taxon>Pseudonocardia</taxon>
    </lineage>
</organism>
<dbReference type="EMBL" id="BAAAHP010000036">
    <property type="protein sequence ID" value="GAA0927459.1"/>
    <property type="molecule type" value="Genomic_DNA"/>
</dbReference>
<comment type="caution">
    <text evidence="7">The sequence shown here is derived from an EMBL/GenBank/DDBJ whole genome shotgun (WGS) entry which is preliminary data.</text>
</comment>
<comment type="subcellular location">
    <subcellularLocation>
        <location evidence="1">Cell envelope</location>
    </subcellularLocation>
</comment>
<dbReference type="RefSeq" id="WP_343940032.1">
    <property type="nucleotide sequence ID" value="NZ_BAAAHP010000036.1"/>
</dbReference>
<dbReference type="PANTHER" id="PTHR30290">
    <property type="entry name" value="PERIPLASMIC BINDING COMPONENT OF ABC TRANSPORTER"/>
    <property type="match status" value="1"/>
</dbReference>
<evidence type="ECO:0000256" key="4">
    <source>
        <dbReference type="ARBA" id="ARBA00022729"/>
    </source>
</evidence>
<dbReference type="PROSITE" id="PS51257">
    <property type="entry name" value="PROKAR_LIPOPROTEIN"/>
    <property type="match status" value="1"/>
</dbReference>
<evidence type="ECO:0000256" key="3">
    <source>
        <dbReference type="ARBA" id="ARBA00022448"/>
    </source>
</evidence>
<dbReference type="InterPro" id="IPR039424">
    <property type="entry name" value="SBP_5"/>
</dbReference>
<reference evidence="8" key="1">
    <citation type="journal article" date="2019" name="Int. J. Syst. Evol. Microbiol.">
        <title>The Global Catalogue of Microorganisms (GCM) 10K type strain sequencing project: providing services to taxonomists for standard genome sequencing and annotation.</title>
        <authorList>
            <consortium name="The Broad Institute Genomics Platform"/>
            <consortium name="The Broad Institute Genome Sequencing Center for Infectious Disease"/>
            <person name="Wu L."/>
            <person name="Ma J."/>
        </authorList>
    </citation>
    <scope>NUCLEOTIDE SEQUENCE [LARGE SCALE GENOMIC DNA]</scope>
    <source>
        <strain evidence="8">JCM 11117</strain>
    </source>
</reference>
<evidence type="ECO:0000313" key="8">
    <source>
        <dbReference type="Proteomes" id="UP001499967"/>
    </source>
</evidence>
<keyword evidence="3" id="KW-0813">Transport</keyword>
<feature type="signal peptide" evidence="5">
    <location>
        <begin position="1"/>
        <end position="23"/>
    </location>
</feature>
<sequence>MRTPLARLCGALLTLLLAVTVAACGGGGGTRASSSAAEGRLSIGAAAVPASLDPRKSAPYEALWVGLLYDALVTRTEDGSYQPGLAESWTFTPDGLELTLRTGVTFQDGAPFDAAAVKANLDYSTTHSANFSNQLTSLEAVEVVDPTHVRLRMSDSPAPMLGVLAGEAGMMISPAALSREDLSTNPAGTGAYTLDRFVGTELEFTAWDGYWNRAAVTLPGVDVTVLIDETARLRALRSGQMDAAFLTAEQVDEARTAGLQVTSSATADFWGVIVNIGQSEFADPRVRQAMMLGLDRPAIARNLFGDGCVPSAQPFRPDDWAYVPGLDDLPAAQYDPARARQLLAEAGLPNGFAFELQTGAMQSYVRTAEVLQAQWAEIGITVNLRPMENVQFVTARRNGEFEATVSVYQTARPDPSEFVKTFYVPGGLFNPSGYELPGLAELLVQSSSSPDLAVRTPPMHQIMTDVLNDGPPVMPICTRTTSYAYRDNVHGLSVAPLFDSNLSRVSVDPR</sequence>